<dbReference type="Proteomes" id="UP000239724">
    <property type="component" value="Unassembled WGS sequence"/>
</dbReference>
<feature type="region of interest" description="Disordered" evidence="1">
    <location>
        <begin position="87"/>
        <end position="110"/>
    </location>
</feature>
<dbReference type="Pfam" id="PF10030">
    <property type="entry name" value="DUF2272"/>
    <property type="match status" value="1"/>
</dbReference>
<feature type="domain" description="DUF2272" evidence="2">
    <location>
        <begin position="106"/>
        <end position="291"/>
    </location>
</feature>
<organism evidence="3 4">
    <name type="scientific">Rhodopila globiformis</name>
    <name type="common">Rhodopseudomonas globiformis</name>
    <dbReference type="NCBI Taxonomy" id="1071"/>
    <lineage>
        <taxon>Bacteria</taxon>
        <taxon>Pseudomonadati</taxon>
        <taxon>Pseudomonadota</taxon>
        <taxon>Alphaproteobacteria</taxon>
        <taxon>Acetobacterales</taxon>
        <taxon>Acetobacteraceae</taxon>
        <taxon>Rhodopila</taxon>
    </lineage>
</organism>
<dbReference type="InterPro" id="IPR019262">
    <property type="entry name" value="DUF2272"/>
</dbReference>
<dbReference type="EMBL" id="NHRY01000043">
    <property type="protein sequence ID" value="PPQ37997.1"/>
    <property type="molecule type" value="Genomic_DNA"/>
</dbReference>
<feature type="compositionally biased region" description="Basic and acidic residues" evidence="1">
    <location>
        <begin position="87"/>
        <end position="96"/>
    </location>
</feature>
<evidence type="ECO:0000259" key="2">
    <source>
        <dbReference type="Pfam" id="PF10030"/>
    </source>
</evidence>
<gene>
    <name evidence="3" type="ORF">CCS01_02815</name>
</gene>
<accession>A0A2S6NN10</accession>
<name>A0A2S6NN10_RHOGL</name>
<protein>
    <recommendedName>
        <fullName evidence="2">DUF2272 domain-containing protein</fullName>
    </recommendedName>
</protein>
<comment type="caution">
    <text evidence="3">The sequence shown here is derived from an EMBL/GenBank/DDBJ whole genome shotgun (WGS) entry which is preliminary data.</text>
</comment>
<dbReference type="PROSITE" id="PS51257">
    <property type="entry name" value="PROKAR_LIPOPROTEIN"/>
    <property type="match status" value="1"/>
</dbReference>
<dbReference type="AlphaFoldDB" id="A0A2S6NN10"/>
<evidence type="ECO:0000313" key="4">
    <source>
        <dbReference type="Proteomes" id="UP000239724"/>
    </source>
</evidence>
<sequence length="295" mass="32600">MFGSRVSMQLSMRAAVPIICALAFTLGACSRGRPAPVVKAGPASQPGQFLAEAGHSPPFARMSYAGFSRTEAIAIARQEWRLFGRPVYDDPPRDGADPDPDDAPSRSPGEWERVGEYWWLGQDADRRESAWTGLHDETGREIPDRQIGFYPWSAAFISYVMRTAGAGGRFPYAASHYVYIDIAKDMTLGRTSGWALYAERVDAYAPVPGDLICFSRASRRPMTYDRLPAPRFAAHCDMVVARGKGQISVIGGNVNHAVTMKHVPVTADGRLADSRGDVLDTRYPWFVVLRIQYDH</sequence>
<evidence type="ECO:0000256" key="1">
    <source>
        <dbReference type="SAM" id="MobiDB-lite"/>
    </source>
</evidence>
<evidence type="ECO:0000313" key="3">
    <source>
        <dbReference type="EMBL" id="PPQ37997.1"/>
    </source>
</evidence>
<keyword evidence="4" id="KW-1185">Reference proteome</keyword>
<reference evidence="3 4" key="1">
    <citation type="journal article" date="2018" name="Arch. Microbiol.">
        <title>New insights into the metabolic potential of the phototrophic purple bacterium Rhodopila globiformis DSM 161(T) from its draft genome sequence and evidence for a vanadium-dependent nitrogenase.</title>
        <authorList>
            <person name="Imhoff J.F."/>
            <person name="Rahn T."/>
            <person name="Kunzel S."/>
            <person name="Neulinger S.C."/>
        </authorList>
    </citation>
    <scope>NUCLEOTIDE SEQUENCE [LARGE SCALE GENOMIC DNA]</scope>
    <source>
        <strain evidence="3 4">DSM 161</strain>
    </source>
</reference>
<proteinExistence type="predicted"/>